<dbReference type="EMBL" id="KZ288387">
    <property type="protein sequence ID" value="PBC26418.1"/>
    <property type="molecule type" value="Genomic_DNA"/>
</dbReference>
<proteinExistence type="inferred from homology"/>
<evidence type="ECO:0000256" key="1">
    <source>
        <dbReference type="ARBA" id="ARBA00003195"/>
    </source>
</evidence>
<keyword evidence="16" id="KW-1185">Reference proteome</keyword>
<dbReference type="GO" id="GO:0022900">
    <property type="term" value="P:electron transport chain"/>
    <property type="evidence" value="ECO:0007669"/>
    <property type="project" value="InterPro"/>
</dbReference>
<evidence type="ECO:0000256" key="7">
    <source>
        <dbReference type="ARBA" id="ARBA00022692"/>
    </source>
</evidence>
<gene>
    <name evidence="15" type="ORF">APICC_04665</name>
</gene>
<dbReference type="STRING" id="94128.A0A2A3E404"/>
<keyword evidence="9" id="KW-0249">Electron transport</keyword>
<keyword evidence="5" id="KW-0813">Transport</keyword>
<evidence type="ECO:0000256" key="12">
    <source>
        <dbReference type="ARBA" id="ARBA00023136"/>
    </source>
</evidence>
<dbReference type="AlphaFoldDB" id="A0A2A3E404"/>
<keyword evidence="11" id="KW-0496">Mitochondrion</keyword>
<keyword evidence="6" id="KW-0679">Respiratory chain</keyword>
<keyword evidence="7" id="KW-0812">Transmembrane</keyword>
<keyword evidence="10" id="KW-1133">Transmembrane helix</keyword>
<evidence type="ECO:0000256" key="3">
    <source>
        <dbReference type="ARBA" id="ARBA00005667"/>
    </source>
</evidence>
<evidence type="ECO:0000256" key="9">
    <source>
        <dbReference type="ARBA" id="ARBA00022982"/>
    </source>
</evidence>
<evidence type="ECO:0000256" key="14">
    <source>
        <dbReference type="ARBA" id="ARBA00032688"/>
    </source>
</evidence>
<evidence type="ECO:0000256" key="6">
    <source>
        <dbReference type="ARBA" id="ARBA00022660"/>
    </source>
</evidence>
<dbReference type="GO" id="GO:0005743">
    <property type="term" value="C:mitochondrial inner membrane"/>
    <property type="evidence" value="ECO:0007669"/>
    <property type="project" value="UniProtKB-SubCell"/>
</dbReference>
<evidence type="ECO:0000256" key="5">
    <source>
        <dbReference type="ARBA" id="ARBA00022448"/>
    </source>
</evidence>
<evidence type="ECO:0000256" key="2">
    <source>
        <dbReference type="ARBA" id="ARBA00004298"/>
    </source>
</evidence>
<sequence length="105" mass="11868">MGGHGHGSSMKIPSPDIYKIEDVPELKMVQEKLAKHGLKDPWLRNEVWRYTALPGSSHALRLFKTFTRGMLLGFAGFLVTLGIEKSLGISYDPKHDDHDHHDSHH</sequence>
<evidence type="ECO:0000313" key="15">
    <source>
        <dbReference type="EMBL" id="PBC26418.1"/>
    </source>
</evidence>
<keyword evidence="15" id="KW-0830">Ubiquinone</keyword>
<reference evidence="15 16" key="1">
    <citation type="submission" date="2014-07" db="EMBL/GenBank/DDBJ databases">
        <title>Genomic and transcriptomic analysis on Apis cerana provide comprehensive insights into honey bee biology.</title>
        <authorList>
            <person name="Diao Q."/>
            <person name="Sun L."/>
            <person name="Zheng H."/>
            <person name="Zheng H."/>
            <person name="Xu S."/>
            <person name="Wang S."/>
            <person name="Zeng Z."/>
            <person name="Hu F."/>
            <person name="Su S."/>
            <person name="Wu J."/>
        </authorList>
    </citation>
    <scope>NUCLEOTIDE SEQUENCE [LARGE SCALE GENOMIC DNA]</scope>
    <source>
        <tissue evidence="15">Pupae without intestine</tissue>
    </source>
</reference>
<keyword evidence="12" id="KW-0472">Membrane</keyword>
<protein>
    <recommendedName>
        <fullName evidence="4">NADH dehydrogenase [ubiquinone] 1 beta subcomplex subunit 3</fullName>
    </recommendedName>
    <alternativeName>
        <fullName evidence="13">Complex I-B12</fullName>
    </alternativeName>
    <alternativeName>
        <fullName evidence="14">NADH-ubiquinone oxidoreductase B12 subunit</fullName>
    </alternativeName>
</protein>
<evidence type="ECO:0000256" key="13">
    <source>
        <dbReference type="ARBA" id="ARBA00030217"/>
    </source>
</evidence>
<dbReference type="InterPro" id="IPR012576">
    <property type="entry name" value="NDUFB3"/>
</dbReference>
<dbReference type="GO" id="GO:0032981">
    <property type="term" value="P:mitochondrial respiratory chain complex I assembly"/>
    <property type="evidence" value="ECO:0007669"/>
    <property type="project" value="TreeGrafter"/>
</dbReference>
<dbReference type="Pfam" id="PF08122">
    <property type="entry name" value="NDUF_B12"/>
    <property type="match status" value="1"/>
</dbReference>
<dbReference type="PANTHER" id="PTHR15082">
    <property type="entry name" value="NADH-UBIQUINONE OXIDOREDUCTASE B12 SUBUNIT"/>
    <property type="match status" value="1"/>
</dbReference>
<accession>A0A2A3E404</accession>
<comment type="function">
    <text evidence="1">Accessory subunit of the mitochondrial membrane respiratory chain NADH dehydrogenase (Complex I), that is believed not to be involved in catalysis. Complex I functions in the transfer of electrons from NADH to the respiratory chain. The immediate electron acceptor for the enzyme is believed to be ubiquinone.</text>
</comment>
<name>A0A2A3E404_APICC</name>
<keyword evidence="8" id="KW-0999">Mitochondrion inner membrane</keyword>
<evidence type="ECO:0000256" key="4">
    <source>
        <dbReference type="ARBA" id="ARBA00018680"/>
    </source>
</evidence>
<evidence type="ECO:0000256" key="10">
    <source>
        <dbReference type="ARBA" id="ARBA00022989"/>
    </source>
</evidence>
<evidence type="ECO:0000256" key="8">
    <source>
        <dbReference type="ARBA" id="ARBA00022792"/>
    </source>
</evidence>
<evidence type="ECO:0000313" key="16">
    <source>
        <dbReference type="Proteomes" id="UP000242457"/>
    </source>
</evidence>
<comment type="subcellular location">
    <subcellularLocation>
        <location evidence="2">Mitochondrion inner membrane</location>
        <topology evidence="2">Single-pass membrane protein</topology>
        <orientation evidence="2">Matrix side</orientation>
    </subcellularLocation>
</comment>
<comment type="similarity">
    <text evidence="3">Belongs to the complex I NDUFB3 subunit family.</text>
</comment>
<organism evidence="15 16">
    <name type="scientific">Apis cerana cerana</name>
    <name type="common">Oriental honeybee</name>
    <dbReference type="NCBI Taxonomy" id="94128"/>
    <lineage>
        <taxon>Eukaryota</taxon>
        <taxon>Metazoa</taxon>
        <taxon>Ecdysozoa</taxon>
        <taxon>Arthropoda</taxon>
        <taxon>Hexapoda</taxon>
        <taxon>Insecta</taxon>
        <taxon>Pterygota</taxon>
        <taxon>Neoptera</taxon>
        <taxon>Endopterygota</taxon>
        <taxon>Hymenoptera</taxon>
        <taxon>Apocrita</taxon>
        <taxon>Aculeata</taxon>
        <taxon>Apoidea</taxon>
        <taxon>Anthophila</taxon>
        <taxon>Apidae</taxon>
        <taxon>Apis</taxon>
    </lineage>
</organism>
<evidence type="ECO:0000256" key="11">
    <source>
        <dbReference type="ARBA" id="ARBA00023128"/>
    </source>
</evidence>
<dbReference type="OrthoDB" id="521512at2759"/>
<dbReference type="PANTHER" id="PTHR15082:SF2">
    <property type="entry name" value="NADH DEHYDROGENASE [UBIQUINONE] 1 BETA SUBCOMPLEX SUBUNIT 3"/>
    <property type="match status" value="1"/>
</dbReference>
<dbReference type="Proteomes" id="UP000242457">
    <property type="component" value="Unassembled WGS sequence"/>
</dbReference>